<feature type="repeat" description="ANK" evidence="3">
    <location>
        <begin position="174"/>
        <end position="206"/>
    </location>
</feature>
<evidence type="ECO:0000313" key="4">
    <source>
        <dbReference type="EMBL" id="KAK7476823.1"/>
    </source>
</evidence>
<dbReference type="SUPFAM" id="SSF48403">
    <property type="entry name" value="Ankyrin repeat"/>
    <property type="match status" value="1"/>
</dbReference>
<sequence>MGGRERMSLPRREAVRHSDWSDSTGCVRMVIMGPEKCGKTTIGRALQRHFRRDYIPLHLEGRDSLKRCRRVSGKRIVLLDEVFMFSETLRDVASWSQVFKSMQERGCLVIVIIKTVTNPEDAQNNLPQFLDSCPKIFVVNYLKDELFQCCEKGGLKDLKGLVCHGADVNFVNEKGESPLHIACTRGRVDIVKQLLVFDANPDVQNRQGQTPLHNACSRDVATNVTLDTTDSTTNIDKVDDDPSMHAHAATQFSDETIKTDARAHYERKEKQYRVVTQHDEITQVLLNAGADPEAKDNTGHTPLHVACHKGNRAVVVSLLRMSPNPDVQDRDGATALHMACERGDYAIVSLLIMAGANKEAEDKKHTRALHVACRNGHTDIIKYLLGSDCDKEARDEQQWTPLHWACENGKEAAVSPLLEVGANIEAEDISGFRPLHVASGHGNDKIVQILLGRGASVKAKTSNGEKASDLAKRVGHQKVVKLFK</sequence>
<accession>A0ABD0JPR9</accession>
<feature type="repeat" description="ANK" evidence="3">
    <location>
        <begin position="397"/>
        <end position="429"/>
    </location>
</feature>
<protein>
    <submittedName>
        <fullName evidence="4">Uncharacterized protein</fullName>
    </submittedName>
</protein>
<comment type="caution">
    <text evidence="4">The sequence shown here is derived from an EMBL/GenBank/DDBJ whole genome shotgun (WGS) entry which is preliminary data.</text>
</comment>
<evidence type="ECO:0000256" key="3">
    <source>
        <dbReference type="PROSITE-ProRule" id="PRU00023"/>
    </source>
</evidence>
<feature type="repeat" description="ANK" evidence="3">
    <location>
        <begin position="298"/>
        <end position="330"/>
    </location>
</feature>
<dbReference type="PRINTS" id="PR01415">
    <property type="entry name" value="ANKYRIN"/>
</dbReference>
<gene>
    <name evidence="4" type="ORF">BaRGS_00031905</name>
</gene>
<feature type="repeat" description="ANK" evidence="3">
    <location>
        <begin position="364"/>
        <end position="396"/>
    </location>
</feature>
<dbReference type="InterPro" id="IPR036770">
    <property type="entry name" value="Ankyrin_rpt-contain_sf"/>
</dbReference>
<dbReference type="InterPro" id="IPR002110">
    <property type="entry name" value="Ankyrin_rpt"/>
</dbReference>
<evidence type="ECO:0000256" key="1">
    <source>
        <dbReference type="ARBA" id="ARBA00022737"/>
    </source>
</evidence>
<dbReference type="Gene3D" id="1.25.40.20">
    <property type="entry name" value="Ankyrin repeat-containing domain"/>
    <property type="match status" value="4"/>
</dbReference>
<dbReference type="PANTHER" id="PTHR24198">
    <property type="entry name" value="ANKYRIN REPEAT AND PROTEIN KINASE DOMAIN-CONTAINING PROTEIN"/>
    <property type="match status" value="1"/>
</dbReference>
<evidence type="ECO:0000256" key="2">
    <source>
        <dbReference type="ARBA" id="ARBA00023043"/>
    </source>
</evidence>
<dbReference type="PANTHER" id="PTHR24198:SF165">
    <property type="entry name" value="ANKYRIN REPEAT-CONTAINING PROTEIN-RELATED"/>
    <property type="match status" value="1"/>
</dbReference>
<organism evidence="4 5">
    <name type="scientific">Batillaria attramentaria</name>
    <dbReference type="NCBI Taxonomy" id="370345"/>
    <lineage>
        <taxon>Eukaryota</taxon>
        <taxon>Metazoa</taxon>
        <taxon>Spiralia</taxon>
        <taxon>Lophotrochozoa</taxon>
        <taxon>Mollusca</taxon>
        <taxon>Gastropoda</taxon>
        <taxon>Caenogastropoda</taxon>
        <taxon>Sorbeoconcha</taxon>
        <taxon>Cerithioidea</taxon>
        <taxon>Batillariidae</taxon>
        <taxon>Batillaria</taxon>
    </lineage>
</organism>
<dbReference type="InterPro" id="IPR027417">
    <property type="entry name" value="P-loop_NTPase"/>
</dbReference>
<dbReference type="PROSITE" id="PS50297">
    <property type="entry name" value="ANK_REP_REGION"/>
    <property type="match status" value="6"/>
</dbReference>
<keyword evidence="5" id="KW-1185">Reference proteome</keyword>
<feature type="repeat" description="ANK" evidence="3">
    <location>
        <begin position="430"/>
        <end position="462"/>
    </location>
</feature>
<keyword evidence="1" id="KW-0677">Repeat</keyword>
<feature type="repeat" description="ANK" evidence="3">
    <location>
        <begin position="331"/>
        <end position="363"/>
    </location>
</feature>
<evidence type="ECO:0000313" key="5">
    <source>
        <dbReference type="Proteomes" id="UP001519460"/>
    </source>
</evidence>
<dbReference type="SUPFAM" id="SSF52540">
    <property type="entry name" value="P-loop containing nucleoside triphosphate hydrolases"/>
    <property type="match status" value="1"/>
</dbReference>
<dbReference type="AlphaFoldDB" id="A0ABD0JPR9"/>
<dbReference type="SMART" id="SM00248">
    <property type="entry name" value="ANK"/>
    <property type="match status" value="7"/>
</dbReference>
<dbReference type="EMBL" id="JACVVK020000364">
    <property type="protein sequence ID" value="KAK7476823.1"/>
    <property type="molecule type" value="Genomic_DNA"/>
</dbReference>
<reference evidence="4 5" key="1">
    <citation type="journal article" date="2023" name="Sci. Data">
        <title>Genome assembly of the Korean intertidal mud-creeper Batillaria attramentaria.</title>
        <authorList>
            <person name="Patra A.K."/>
            <person name="Ho P.T."/>
            <person name="Jun S."/>
            <person name="Lee S.J."/>
            <person name="Kim Y."/>
            <person name="Won Y.J."/>
        </authorList>
    </citation>
    <scope>NUCLEOTIDE SEQUENCE [LARGE SCALE GENOMIC DNA]</scope>
    <source>
        <strain evidence="4">Wonlab-2016</strain>
    </source>
</reference>
<name>A0ABD0JPR9_9CAEN</name>
<dbReference type="PROSITE" id="PS50088">
    <property type="entry name" value="ANK_REPEAT"/>
    <property type="match status" value="6"/>
</dbReference>
<dbReference type="Proteomes" id="UP001519460">
    <property type="component" value="Unassembled WGS sequence"/>
</dbReference>
<proteinExistence type="predicted"/>
<keyword evidence="2 3" id="KW-0040">ANK repeat</keyword>
<dbReference type="Pfam" id="PF12796">
    <property type="entry name" value="Ank_2"/>
    <property type="match status" value="3"/>
</dbReference>